<protein>
    <submittedName>
        <fullName evidence="1">Uncharacterized protein</fullName>
    </submittedName>
</protein>
<dbReference type="Proteomes" id="UP000663419">
    <property type="component" value="Chromosome 3"/>
</dbReference>
<dbReference type="AlphaFoldDB" id="A0A8A1LHF7"/>
<proteinExistence type="predicted"/>
<accession>A0A8A1LHF7</accession>
<sequence length="95" mass="11205">MVDSSKYTQVQTRAQTQQTERKLSIFLTQQTSSYRPRHSPFTVIRKRIPTTDLSMTTWIKKLTRRTLPLKLPYQSRREGKNNCAGATNTVDHWRH</sequence>
<evidence type="ECO:0000313" key="2">
    <source>
        <dbReference type="Proteomes" id="UP000663419"/>
    </source>
</evidence>
<evidence type="ECO:0000313" key="1">
    <source>
        <dbReference type="EMBL" id="QSS52950.1"/>
    </source>
</evidence>
<gene>
    <name evidence="1" type="ORF">I7I53_00038</name>
</gene>
<reference evidence="1" key="1">
    <citation type="submission" date="2021-01" db="EMBL/GenBank/DDBJ databases">
        <title>Chromosome-level genome assembly of a human fungal pathogen reveals clustering of transcriptionally co-regulated genes.</title>
        <authorList>
            <person name="Voorhies M."/>
            <person name="Cohen S."/>
            <person name="Shea T.P."/>
            <person name="Petrus S."/>
            <person name="Munoz J.F."/>
            <person name="Poplawski S."/>
            <person name="Goldman W.E."/>
            <person name="Michael T."/>
            <person name="Cuomo C.A."/>
            <person name="Sil A."/>
            <person name="Beyhan S."/>
        </authorList>
    </citation>
    <scope>NUCLEOTIDE SEQUENCE</scope>
    <source>
        <strain evidence="1">H88</strain>
    </source>
</reference>
<name>A0A8A1LHF7_AJEC8</name>
<dbReference type="EMBL" id="CP069104">
    <property type="protein sequence ID" value="QSS52950.1"/>
    <property type="molecule type" value="Genomic_DNA"/>
</dbReference>
<organism evidence="1 2">
    <name type="scientific">Ajellomyces capsulatus (strain H88)</name>
    <name type="common">Darling's disease fungus</name>
    <name type="synonym">Histoplasma capsulatum</name>
    <dbReference type="NCBI Taxonomy" id="544711"/>
    <lineage>
        <taxon>Eukaryota</taxon>
        <taxon>Fungi</taxon>
        <taxon>Dikarya</taxon>
        <taxon>Ascomycota</taxon>
        <taxon>Pezizomycotina</taxon>
        <taxon>Eurotiomycetes</taxon>
        <taxon>Eurotiomycetidae</taxon>
        <taxon>Onygenales</taxon>
        <taxon>Ajellomycetaceae</taxon>
        <taxon>Histoplasma</taxon>
    </lineage>
</organism>
<dbReference type="VEuPathDB" id="FungiDB:I7I53_00038"/>